<dbReference type="AlphaFoldDB" id="A0A2N8KTM7"/>
<evidence type="ECO:0000313" key="6">
    <source>
        <dbReference type="EMBL" id="PND36815.1"/>
    </source>
</evidence>
<dbReference type="PROSITE" id="PS01117">
    <property type="entry name" value="HTH_MARR_1"/>
    <property type="match status" value="1"/>
</dbReference>
<dbReference type="InterPro" id="IPR023187">
    <property type="entry name" value="Tscrpt_reg_MarR-type_CS"/>
</dbReference>
<dbReference type="SMART" id="SM00347">
    <property type="entry name" value="HTH_MARR"/>
    <property type="match status" value="1"/>
</dbReference>
<sequence>MPKSKTPSAAPEPGQHPGPDVGASAEAGLDPAGHPRFYQSASYRREDSLGWLLRKLKQSIVHQAGRQLGDHGLTHAQWGVLMVLRFGSNHCTTTALCRELDADAGALSRLLDRLEAKGLVLRERLAEDRRVVQVSLTDAGFSASDQLPALLSDVFNAHLKGFSHAEWQLLLSMLRRMIDNGEALRRAQSTPDID</sequence>
<dbReference type="Pfam" id="PF12802">
    <property type="entry name" value="MarR_2"/>
    <property type="match status" value="1"/>
</dbReference>
<evidence type="ECO:0000313" key="7">
    <source>
        <dbReference type="Proteomes" id="UP000235916"/>
    </source>
</evidence>
<keyword evidence="1" id="KW-0805">Transcription regulation</keyword>
<proteinExistence type="predicted"/>
<dbReference type="InterPro" id="IPR039422">
    <property type="entry name" value="MarR/SlyA-like"/>
</dbReference>
<dbReference type="InterPro" id="IPR036390">
    <property type="entry name" value="WH_DNA-bd_sf"/>
</dbReference>
<dbReference type="PANTHER" id="PTHR33164">
    <property type="entry name" value="TRANSCRIPTIONAL REGULATOR, MARR FAMILY"/>
    <property type="match status" value="1"/>
</dbReference>
<comment type="caution">
    <text evidence="6">The sequence shown here is derived from an EMBL/GenBank/DDBJ whole genome shotgun (WGS) entry which is preliminary data.</text>
</comment>
<evidence type="ECO:0000259" key="5">
    <source>
        <dbReference type="PROSITE" id="PS50995"/>
    </source>
</evidence>
<dbReference type="PROSITE" id="PS50995">
    <property type="entry name" value="HTH_MARR_2"/>
    <property type="match status" value="1"/>
</dbReference>
<dbReference type="InterPro" id="IPR000835">
    <property type="entry name" value="HTH_MarR-typ"/>
</dbReference>
<dbReference type="GO" id="GO:0006950">
    <property type="term" value="P:response to stress"/>
    <property type="evidence" value="ECO:0007669"/>
    <property type="project" value="TreeGrafter"/>
</dbReference>
<organism evidence="6 7">
    <name type="scientific">Kinneretia aquatilis</name>
    <dbReference type="NCBI Taxonomy" id="2070761"/>
    <lineage>
        <taxon>Bacteria</taxon>
        <taxon>Pseudomonadati</taxon>
        <taxon>Pseudomonadota</taxon>
        <taxon>Betaproteobacteria</taxon>
        <taxon>Burkholderiales</taxon>
        <taxon>Sphaerotilaceae</taxon>
        <taxon>Roseateles</taxon>
    </lineage>
</organism>
<dbReference type="GO" id="GO:0003677">
    <property type="term" value="F:DNA binding"/>
    <property type="evidence" value="ECO:0007669"/>
    <property type="project" value="UniProtKB-KW"/>
</dbReference>
<dbReference type="Proteomes" id="UP000235916">
    <property type="component" value="Unassembled WGS sequence"/>
</dbReference>
<feature type="domain" description="HTH marR-type" evidence="5">
    <location>
        <begin position="46"/>
        <end position="179"/>
    </location>
</feature>
<dbReference type="PRINTS" id="PR00598">
    <property type="entry name" value="HTHMARR"/>
</dbReference>
<feature type="region of interest" description="Disordered" evidence="4">
    <location>
        <begin position="1"/>
        <end position="31"/>
    </location>
</feature>
<evidence type="ECO:0000256" key="1">
    <source>
        <dbReference type="ARBA" id="ARBA00023015"/>
    </source>
</evidence>
<protein>
    <submittedName>
        <fullName evidence="6">MarR family transcriptional regulator</fullName>
    </submittedName>
</protein>
<keyword evidence="2" id="KW-0238">DNA-binding</keyword>
<gene>
    <name evidence="6" type="ORF">C1O66_04195</name>
</gene>
<reference evidence="6 7" key="1">
    <citation type="submission" date="2018-01" db="EMBL/GenBank/DDBJ databases">
        <title>Draft genome sequence of Paucibacter aquatile CR182 isolated from freshwater of the Nakdong River.</title>
        <authorList>
            <person name="Choi A."/>
            <person name="Chung E.J."/>
        </authorList>
    </citation>
    <scope>NUCLEOTIDE SEQUENCE [LARGE SCALE GENOMIC DNA]</scope>
    <source>
        <strain evidence="6 7">CR182</strain>
    </source>
</reference>
<evidence type="ECO:0000256" key="2">
    <source>
        <dbReference type="ARBA" id="ARBA00023125"/>
    </source>
</evidence>
<dbReference type="Gene3D" id="1.10.10.10">
    <property type="entry name" value="Winged helix-like DNA-binding domain superfamily/Winged helix DNA-binding domain"/>
    <property type="match status" value="1"/>
</dbReference>
<dbReference type="OrthoDB" id="6195716at2"/>
<keyword evidence="7" id="KW-1185">Reference proteome</keyword>
<dbReference type="GO" id="GO:0003700">
    <property type="term" value="F:DNA-binding transcription factor activity"/>
    <property type="evidence" value="ECO:0007669"/>
    <property type="project" value="InterPro"/>
</dbReference>
<evidence type="ECO:0000256" key="4">
    <source>
        <dbReference type="SAM" id="MobiDB-lite"/>
    </source>
</evidence>
<dbReference type="RefSeq" id="WP_102766736.1">
    <property type="nucleotide sequence ID" value="NZ_POSP01000003.1"/>
</dbReference>
<dbReference type="PANTHER" id="PTHR33164:SF64">
    <property type="entry name" value="TRANSCRIPTIONAL REGULATOR SLYA"/>
    <property type="match status" value="1"/>
</dbReference>
<dbReference type="SUPFAM" id="SSF46785">
    <property type="entry name" value="Winged helix' DNA-binding domain"/>
    <property type="match status" value="1"/>
</dbReference>
<keyword evidence="3" id="KW-0804">Transcription</keyword>
<dbReference type="EMBL" id="POSP01000003">
    <property type="protein sequence ID" value="PND36815.1"/>
    <property type="molecule type" value="Genomic_DNA"/>
</dbReference>
<dbReference type="InterPro" id="IPR036388">
    <property type="entry name" value="WH-like_DNA-bd_sf"/>
</dbReference>
<evidence type="ECO:0000256" key="3">
    <source>
        <dbReference type="ARBA" id="ARBA00023163"/>
    </source>
</evidence>
<accession>A0A2N8KTM7</accession>
<name>A0A2N8KTM7_9BURK</name>